<sequence length="258" mass="27334">MTVVISHTDAGNKRSPFNALVSRVYPSDQFTNGRFPSNIALLRLNSVVPASVAKPVRIYAGDYKVTTPALLAGYATVGTRDSSVPVTQMRFEKIDIHDNQFCLGANQFYNKNTDICSPVMSGLNTCKADLGAPILVPVDNNGEGSGNSTGITYALLALTSSTNSITAEDPQMGCAYTGSTGFYSWLFPFIDQIASIVGTNSTQLTLVNNTQSQASDAFMHPGMDFGKYTSGNGASIATRASSVVFGCIMTATFMLAAL</sequence>
<comment type="caution">
    <text evidence="1">The sequence shown here is derived from an EMBL/GenBank/DDBJ whole genome shotgun (WGS) entry which is preliminary data.</text>
</comment>
<evidence type="ECO:0008006" key="3">
    <source>
        <dbReference type="Google" id="ProtNLM"/>
    </source>
</evidence>
<organism evidence="1 2">
    <name type="scientific">Coemansia pectinata</name>
    <dbReference type="NCBI Taxonomy" id="1052879"/>
    <lineage>
        <taxon>Eukaryota</taxon>
        <taxon>Fungi</taxon>
        <taxon>Fungi incertae sedis</taxon>
        <taxon>Zoopagomycota</taxon>
        <taxon>Kickxellomycotina</taxon>
        <taxon>Kickxellomycetes</taxon>
        <taxon>Kickxellales</taxon>
        <taxon>Kickxellaceae</taxon>
        <taxon>Coemansia</taxon>
    </lineage>
</organism>
<proteinExistence type="predicted"/>
<dbReference type="InterPro" id="IPR043504">
    <property type="entry name" value="Peptidase_S1_PA_chymotrypsin"/>
</dbReference>
<accession>A0A9W8LBB4</accession>
<evidence type="ECO:0000313" key="1">
    <source>
        <dbReference type="EMBL" id="KAJ2754456.1"/>
    </source>
</evidence>
<keyword evidence="2" id="KW-1185">Reference proteome</keyword>
<name>A0A9W8LBB4_9FUNG</name>
<evidence type="ECO:0000313" key="2">
    <source>
        <dbReference type="Proteomes" id="UP001140011"/>
    </source>
</evidence>
<reference evidence="1" key="1">
    <citation type="submission" date="2022-07" db="EMBL/GenBank/DDBJ databases">
        <title>Phylogenomic reconstructions and comparative analyses of Kickxellomycotina fungi.</title>
        <authorList>
            <person name="Reynolds N.K."/>
            <person name="Stajich J.E."/>
            <person name="Barry K."/>
            <person name="Grigoriev I.V."/>
            <person name="Crous P."/>
            <person name="Smith M.E."/>
        </authorList>
    </citation>
    <scope>NUCLEOTIDE SEQUENCE</scope>
    <source>
        <strain evidence="1">BCRC 34297</strain>
    </source>
</reference>
<dbReference type="AlphaFoldDB" id="A0A9W8LBB4"/>
<dbReference type="EMBL" id="JANBUH010000115">
    <property type="protein sequence ID" value="KAJ2754456.1"/>
    <property type="molecule type" value="Genomic_DNA"/>
</dbReference>
<dbReference type="Proteomes" id="UP001140011">
    <property type="component" value="Unassembled WGS sequence"/>
</dbReference>
<dbReference type="InterPro" id="IPR009003">
    <property type="entry name" value="Peptidase_S1_PA"/>
</dbReference>
<protein>
    <recommendedName>
        <fullName evidence="3">Peptidase S1 domain-containing protein</fullName>
    </recommendedName>
</protein>
<dbReference type="Gene3D" id="2.40.10.10">
    <property type="entry name" value="Trypsin-like serine proteases"/>
    <property type="match status" value="1"/>
</dbReference>
<dbReference type="OrthoDB" id="5551323at2759"/>
<dbReference type="SUPFAM" id="SSF50494">
    <property type="entry name" value="Trypsin-like serine proteases"/>
    <property type="match status" value="1"/>
</dbReference>
<gene>
    <name evidence="1" type="ORF">GGI19_002386</name>
</gene>